<evidence type="ECO:0000256" key="2">
    <source>
        <dbReference type="SAM" id="Phobius"/>
    </source>
</evidence>
<feature type="compositionally biased region" description="Basic and acidic residues" evidence="1">
    <location>
        <begin position="86"/>
        <end position="124"/>
    </location>
</feature>
<dbReference type="Proteomes" id="UP000708208">
    <property type="component" value="Unassembled WGS sequence"/>
</dbReference>
<feature type="transmembrane region" description="Helical" evidence="2">
    <location>
        <begin position="590"/>
        <end position="608"/>
    </location>
</feature>
<feature type="compositionally biased region" description="Polar residues" evidence="1">
    <location>
        <begin position="58"/>
        <end position="68"/>
    </location>
</feature>
<evidence type="ECO:0000256" key="1">
    <source>
        <dbReference type="SAM" id="MobiDB-lite"/>
    </source>
</evidence>
<comment type="caution">
    <text evidence="3">The sequence shown here is derived from an EMBL/GenBank/DDBJ whole genome shotgun (WGS) entry which is preliminary data.</text>
</comment>
<keyword evidence="2" id="KW-0812">Transmembrane</keyword>
<feature type="transmembrane region" description="Helical" evidence="2">
    <location>
        <begin position="534"/>
        <end position="554"/>
    </location>
</feature>
<feature type="transmembrane region" description="Helical" evidence="2">
    <location>
        <begin position="382"/>
        <end position="403"/>
    </location>
</feature>
<evidence type="ECO:0000313" key="4">
    <source>
        <dbReference type="Proteomes" id="UP000708208"/>
    </source>
</evidence>
<feature type="compositionally biased region" description="Basic and acidic residues" evidence="1">
    <location>
        <begin position="176"/>
        <end position="189"/>
    </location>
</feature>
<keyword evidence="4" id="KW-1185">Reference proteome</keyword>
<keyword evidence="2" id="KW-1133">Transmembrane helix</keyword>
<gene>
    <name evidence="3" type="ORF">AFUS01_LOCUS2359</name>
</gene>
<feature type="compositionally biased region" description="Polar residues" evidence="1">
    <location>
        <begin position="130"/>
        <end position="139"/>
    </location>
</feature>
<name>A0A8J2JEX0_9HEXA</name>
<dbReference type="EMBL" id="CAJVCH010013446">
    <property type="protein sequence ID" value="CAG7675288.1"/>
    <property type="molecule type" value="Genomic_DNA"/>
</dbReference>
<protein>
    <submittedName>
        <fullName evidence="3">Uncharacterized protein</fullName>
    </submittedName>
</protein>
<organism evidence="3 4">
    <name type="scientific">Allacma fusca</name>
    <dbReference type="NCBI Taxonomy" id="39272"/>
    <lineage>
        <taxon>Eukaryota</taxon>
        <taxon>Metazoa</taxon>
        <taxon>Ecdysozoa</taxon>
        <taxon>Arthropoda</taxon>
        <taxon>Hexapoda</taxon>
        <taxon>Collembola</taxon>
        <taxon>Symphypleona</taxon>
        <taxon>Sminthuridae</taxon>
        <taxon>Allacma</taxon>
    </lineage>
</organism>
<feature type="transmembrane region" description="Helical" evidence="2">
    <location>
        <begin position="329"/>
        <end position="352"/>
    </location>
</feature>
<accession>A0A8J2JEX0</accession>
<feature type="region of interest" description="Disordered" evidence="1">
    <location>
        <begin position="34"/>
        <end position="189"/>
    </location>
</feature>
<evidence type="ECO:0000313" key="3">
    <source>
        <dbReference type="EMBL" id="CAG7675288.1"/>
    </source>
</evidence>
<reference evidence="3" key="1">
    <citation type="submission" date="2021-06" db="EMBL/GenBank/DDBJ databases">
        <authorList>
            <person name="Hodson N. C."/>
            <person name="Mongue J. A."/>
            <person name="Jaron S. K."/>
        </authorList>
    </citation>
    <scope>NUCLEOTIDE SEQUENCE</scope>
</reference>
<keyword evidence="2" id="KW-0472">Membrane</keyword>
<sequence>MIFWRTPGQYTVYKGIFSVVPATLCVCAHCSCHSEFSKSSTGKPKKSSKISSKSNRSNTPPKNSQNLRKLSPRPADDLKKGSKTSETSKEMSSKTSKETSSKISKEMPSKTSKETSSKISKEMSSKTSKGSQMSRSNPLVSMKLSKNVKISSDRASAASAMKSEKTSQPKTFLETKQAEESKLTETERNKKRLREAALMEKYKDDFVDQPPEVEDDQSDLYLELQSLETTKYGKFLHFALQYMWIVLKVCGKIPFGVQKNPNGDIMFSRDRASIHYLLALLNAFILLVIFFWLTAGILLMFADTAERIPDCPEFSKVLQEFEQIFVLRYLLEILLVWTALCHAMVSSVHLVCQEMQYAALFREWYILSDRCQFRIYYSIRAFILRQYLIIGVTLLVIGMFYILKPYAQWFPPTVYNTCSILGLCMVKLTSPLSTKIHDPENKRIIYDQYAWVGLLLYFLAIINSRLSLIPYMVCCRLLANTGTHFNKRINMALKNEPAEGDLAVRLKRDLLYQDHNAICYLAKKIGRVYSWSLMSYYVLQVVSVLAELIVIGIHRYRDEYNPFKWYNLPNTTYDYLFVGDDSRHKFISHVGHLVLTVTSFLYITYVAINASDKCMIVYEIVRRYGLHKCQNEEERNFIRSMWMSGDSKRKIIISPGAFFDLGRPFILTLLTEILLYYVHILPFRQELSTKTGMQKFEETYAHYKNSPEFTNPNCMVIN</sequence>
<feature type="transmembrane region" description="Helical" evidence="2">
    <location>
        <begin position="276"/>
        <end position="302"/>
    </location>
</feature>
<feature type="transmembrane region" description="Helical" evidence="2">
    <location>
        <begin position="449"/>
        <end position="473"/>
    </location>
</feature>
<dbReference type="AlphaFoldDB" id="A0A8J2JEX0"/>
<proteinExistence type="predicted"/>